<keyword evidence="1" id="KW-1133">Transmembrane helix</keyword>
<keyword evidence="3" id="KW-1185">Reference proteome</keyword>
<proteinExistence type="predicted"/>
<feature type="transmembrane region" description="Helical" evidence="1">
    <location>
        <begin position="202"/>
        <end position="223"/>
    </location>
</feature>
<feature type="transmembrane region" description="Helical" evidence="1">
    <location>
        <begin position="134"/>
        <end position="158"/>
    </location>
</feature>
<sequence length="235" mass="24991">MPFTLAHPAAVLPLFRYGTPSAMVAGALAPDLPYFLALRPVNGDFTHSLAGIALTLPIAIALLILWHAAMEPAVAALSPRRFIPRPPKPGISLVVSAVVGILTHLIWDNFTHGHGYFVERVPLLRLHIWPEMPIFFFLQVACSFVGLSVIAAALAGKYRKAPRKAREKGIGWVLAAAAVTAAYAAITGMAEVEEAVKNEVGIVRAAVGATSGLVAALVVHGFARRNPFRRADAAP</sequence>
<feature type="transmembrane region" description="Helical" evidence="1">
    <location>
        <begin position="50"/>
        <end position="69"/>
    </location>
</feature>
<accession>A0ABR7L5Y7</accession>
<name>A0ABR7L5Y7_9PSEU</name>
<reference evidence="2 3" key="1">
    <citation type="submission" date="2020-06" db="EMBL/GenBank/DDBJ databases">
        <title>Actinokineospora xiongansis sp. nov., isolated from soil of Baiyangdian.</title>
        <authorList>
            <person name="Zhang X."/>
        </authorList>
    </citation>
    <scope>NUCLEOTIDE SEQUENCE [LARGE SCALE GENOMIC DNA]</scope>
    <source>
        <strain evidence="2 3">HBU206404</strain>
    </source>
</reference>
<feature type="transmembrane region" description="Helical" evidence="1">
    <location>
        <begin position="170"/>
        <end position="190"/>
    </location>
</feature>
<dbReference type="Pfam" id="PF13803">
    <property type="entry name" value="DUF4184"/>
    <property type="match status" value="1"/>
</dbReference>
<evidence type="ECO:0000313" key="2">
    <source>
        <dbReference type="EMBL" id="MBC6448106.1"/>
    </source>
</evidence>
<dbReference type="EMBL" id="JABVED010000006">
    <property type="protein sequence ID" value="MBC6448106.1"/>
    <property type="molecule type" value="Genomic_DNA"/>
</dbReference>
<dbReference type="RefSeq" id="WP_187220600.1">
    <property type="nucleotide sequence ID" value="NZ_JABVED010000006.1"/>
</dbReference>
<feature type="transmembrane region" description="Helical" evidence="1">
    <location>
        <begin position="90"/>
        <end position="107"/>
    </location>
</feature>
<dbReference type="InterPro" id="IPR025238">
    <property type="entry name" value="DUF4184"/>
</dbReference>
<gene>
    <name evidence="2" type="ORF">GPZ80_13100</name>
</gene>
<keyword evidence="1" id="KW-0472">Membrane</keyword>
<evidence type="ECO:0000256" key="1">
    <source>
        <dbReference type="SAM" id="Phobius"/>
    </source>
</evidence>
<comment type="caution">
    <text evidence="2">The sequence shown here is derived from an EMBL/GenBank/DDBJ whole genome shotgun (WGS) entry which is preliminary data.</text>
</comment>
<organism evidence="2 3">
    <name type="scientific">Actinokineospora xionganensis</name>
    <dbReference type="NCBI Taxonomy" id="2684470"/>
    <lineage>
        <taxon>Bacteria</taxon>
        <taxon>Bacillati</taxon>
        <taxon>Actinomycetota</taxon>
        <taxon>Actinomycetes</taxon>
        <taxon>Pseudonocardiales</taxon>
        <taxon>Pseudonocardiaceae</taxon>
        <taxon>Actinokineospora</taxon>
    </lineage>
</organism>
<evidence type="ECO:0000313" key="3">
    <source>
        <dbReference type="Proteomes" id="UP000734823"/>
    </source>
</evidence>
<dbReference type="Proteomes" id="UP000734823">
    <property type="component" value="Unassembled WGS sequence"/>
</dbReference>
<keyword evidence="1" id="KW-0812">Transmembrane</keyword>
<protein>
    <submittedName>
        <fullName evidence="2">DUF4184 family protein</fullName>
    </submittedName>
</protein>